<evidence type="ECO:0000313" key="5">
    <source>
        <dbReference type="Proteomes" id="UP000272781"/>
    </source>
</evidence>
<gene>
    <name evidence="3" type="ORF">C6V80_00435</name>
    <name evidence="4" type="ORF">EDC58_1840</name>
</gene>
<keyword evidence="1" id="KW-0812">Transmembrane</keyword>
<evidence type="ECO:0000256" key="1">
    <source>
        <dbReference type="SAM" id="Phobius"/>
    </source>
</evidence>
<feature type="chain" id="PRO_5042525969" evidence="2">
    <location>
        <begin position="19"/>
        <end position="70"/>
    </location>
</feature>
<evidence type="ECO:0000313" key="4">
    <source>
        <dbReference type="EMBL" id="ROR38921.1"/>
    </source>
</evidence>
<dbReference type="RefSeq" id="WP_123353211.1">
    <property type="nucleotide sequence ID" value="NZ_CP027432.2"/>
</dbReference>
<evidence type="ECO:0000313" key="6">
    <source>
        <dbReference type="Proteomes" id="UP000298805"/>
    </source>
</evidence>
<reference evidence="3" key="3">
    <citation type="submission" date="2019-06" db="EMBL/GenBank/DDBJ databases">
        <title>A comparative analysis of the Nautiliaceae.</title>
        <authorList>
            <person name="Grosche A."/>
            <person name="Smedile F."/>
            <person name="Vetriani C."/>
        </authorList>
    </citation>
    <scope>NUCLEOTIDE SEQUENCE</scope>
    <source>
        <strain evidence="3">TB6</strain>
    </source>
</reference>
<keyword evidence="6" id="KW-1185">Reference proteome</keyword>
<proteinExistence type="predicted"/>
<accession>A0AAJ4RB51</accession>
<organism evidence="4 5">
    <name type="scientific">Caminibacter pacificus</name>
    <dbReference type="NCBI Taxonomy" id="1424653"/>
    <lineage>
        <taxon>Bacteria</taxon>
        <taxon>Pseudomonadati</taxon>
        <taxon>Campylobacterota</taxon>
        <taxon>Epsilonproteobacteria</taxon>
        <taxon>Nautiliales</taxon>
        <taxon>Nautiliaceae</taxon>
        <taxon>Caminibacter</taxon>
    </lineage>
</organism>
<evidence type="ECO:0000313" key="3">
    <source>
        <dbReference type="EMBL" id="QCI27482.1"/>
    </source>
</evidence>
<evidence type="ECO:0000256" key="2">
    <source>
        <dbReference type="SAM" id="SignalP"/>
    </source>
</evidence>
<dbReference type="EMBL" id="CP027432">
    <property type="protein sequence ID" value="QCI27482.1"/>
    <property type="molecule type" value="Genomic_DNA"/>
</dbReference>
<dbReference type="Proteomes" id="UP000298805">
    <property type="component" value="Chromosome"/>
</dbReference>
<feature type="transmembrane region" description="Helical" evidence="1">
    <location>
        <begin position="37"/>
        <end position="57"/>
    </location>
</feature>
<dbReference type="Proteomes" id="UP000272781">
    <property type="component" value="Unassembled WGS sequence"/>
</dbReference>
<sequence>MKKLIALLMVFFSGFLFASEKLMPNGINPEVHKIDTTWGVILFFMWPILIIVSYKFVEWTLRKSGVEPDV</sequence>
<keyword evidence="1" id="KW-0472">Membrane</keyword>
<reference evidence="4 5" key="2">
    <citation type="submission" date="2018-11" db="EMBL/GenBank/DDBJ databases">
        <title>Genomic Encyclopedia of Type Strains, Phase IV (KMG-IV): sequencing the most valuable type-strain genomes for metagenomic binning, comparative biology and taxonomic classification.</title>
        <authorList>
            <person name="Goeker M."/>
        </authorList>
    </citation>
    <scope>NUCLEOTIDE SEQUENCE [LARGE SCALE GENOMIC DNA]</scope>
    <source>
        <strain evidence="4 5">DSM 27783</strain>
    </source>
</reference>
<dbReference type="EMBL" id="RJVK01000005">
    <property type="protein sequence ID" value="ROR38921.1"/>
    <property type="molecule type" value="Genomic_DNA"/>
</dbReference>
<keyword evidence="1" id="KW-1133">Transmembrane helix</keyword>
<feature type="signal peptide" evidence="2">
    <location>
        <begin position="1"/>
        <end position="18"/>
    </location>
</feature>
<name>A0AAJ4RB51_9BACT</name>
<keyword evidence="2" id="KW-0732">Signal</keyword>
<dbReference type="AlphaFoldDB" id="A0AAJ4RB51"/>
<reference evidence="6" key="1">
    <citation type="submission" date="2018-03" db="EMBL/GenBank/DDBJ databases">
        <title>A comparative analysis of the Nautiliaceae.</title>
        <authorList>
            <person name="Grosche A."/>
            <person name="Smedile F."/>
            <person name="Vetriani C."/>
        </authorList>
    </citation>
    <scope>NUCLEOTIDE SEQUENCE [LARGE SCALE GENOMIC DNA]</scope>
    <source>
        <strain evidence="6">TB6</strain>
    </source>
</reference>
<protein>
    <submittedName>
        <fullName evidence="4">Uncharacterized protein</fullName>
    </submittedName>
</protein>